<feature type="coiled-coil region" evidence="13">
    <location>
        <begin position="371"/>
        <end position="398"/>
    </location>
</feature>
<evidence type="ECO:0000313" key="19">
    <source>
        <dbReference type="Proteomes" id="UP000033058"/>
    </source>
</evidence>
<dbReference type="HOGENOM" id="CLU_000445_114_71_2"/>
<dbReference type="NCBIfam" id="TIGR00229">
    <property type="entry name" value="sensory_box"/>
    <property type="match status" value="3"/>
</dbReference>
<comment type="catalytic activity">
    <reaction evidence="1">
        <text>ATP + protein L-histidine = ADP + protein N-phospho-L-histidine.</text>
        <dbReference type="EC" id="2.7.13.3"/>
    </reaction>
</comment>
<organism evidence="18 19">
    <name type="scientific">Methanosarcina mazei WWM610</name>
    <dbReference type="NCBI Taxonomy" id="1434117"/>
    <lineage>
        <taxon>Archaea</taxon>
        <taxon>Methanobacteriati</taxon>
        <taxon>Methanobacteriota</taxon>
        <taxon>Stenosarchaea group</taxon>
        <taxon>Methanomicrobia</taxon>
        <taxon>Methanosarcinales</taxon>
        <taxon>Methanosarcinaceae</taxon>
        <taxon>Methanosarcina</taxon>
    </lineage>
</organism>
<dbReference type="SMART" id="SM00387">
    <property type="entry name" value="HATPase_c"/>
    <property type="match status" value="1"/>
</dbReference>
<feature type="modified residue" description="4-aspartylphosphate" evidence="12">
    <location>
        <position position="63"/>
    </location>
</feature>
<dbReference type="InterPro" id="IPR013767">
    <property type="entry name" value="PAS_fold"/>
</dbReference>
<dbReference type="PROSITE" id="PS50110">
    <property type="entry name" value="RESPONSE_REGULATORY"/>
    <property type="match status" value="1"/>
</dbReference>
<dbReference type="InterPro" id="IPR000700">
    <property type="entry name" value="PAS-assoc_C"/>
</dbReference>
<dbReference type="GeneID" id="24851946"/>
<dbReference type="GO" id="GO:0009927">
    <property type="term" value="F:histidine phosphotransfer kinase activity"/>
    <property type="evidence" value="ECO:0007669"/>
    <property type="project" value="TreeGrafter"/>
</dbReference>
<dbReference type="RefSeq" id="WP_080503069.1">
    <property type="nucleotide sequence ID" value="NZ_CP009509.1"/>
</dbReference>
<name>A0A0E3PX98_METMZ</name>
<dbReference type="FunFam" id="1.10.287.130:FF:000038">
    <property type="entry name" value="Sensory transduction histidine kinase"/>
    <property type="match status" value="1"/>
</dbReference>
<evidence type="ECO:0000256" key="5">
    <source>
        <dbReference type="ARBA" id="ARBA00022553"/>
    </source>
</evidence>
<feature type="domain" description="PAS" evidence="16">
    <location>
        <begin position="142"/>
        <end position="208"/>
    </location>
</feature>
<dbReference type="PANTHER" id="PTHR43047">
    <property type="entry name" value="TWO-COMPONENT HISTIDINE PROTEIN KINASE"/>
    <property type="match status" value="1"/>
</dbReference>
<dbReference type="Pfam" id="PF02518">
    <property type="entry name" value="HATPase_c"/>
    <property type="match status" value="1"/>
</dbReference>
<dbReference type="InterPro" id="IPR001610">
    <property type="entry name" value="PAC"/>
</dbReference>
<dbReference type="SUPFAM" id="SSF55874">
    <property type="entry name" value="ATPase domain of HSP90 chaperone/DNA topoisomerase II/histidine kinase"/>
    <property type="match status" value="1"/>
</dbReference>
<evidence type="ECO:0000256" key="12">
    <source>
        <dbReference type="PROSITE-ProRule" id="PRU00169"/>
    </source>
</evidence>
<dbReference type="InterPro" id="IPR004358">
    <property type="entry name" value="Sig_transdc_His_kin-like_C"/>
</dbReference>
<keyword evidence="8" id="KW-0418">Kinase</keyword>
<dbReference type="InterPro" id="IPR001789">
    <property type="entry name" value="Sig_transdc_resp-reg_receiver"/>
</dbReference>
<dbReference type="PANTHER" id="PTHR43047:SF72">
    <property type="entry name" value="OSMOSENSING HISTIDINE PROTEIN KINASE SLN1"/>
    <property type="match status" value="1"/>
</dbReference>
<dbReference type="PRINTS" id="PR00344">
    <property type="entry name" value="BCTRLSENSOR"/>
</dbReference>
<dbReference type="SUPFAM" id="SSF52172">
    <property type="entry name" value="CheY-like"/>
    <property type="match status" value="1"/>
</dbReference>
<keyword evidence="7" id="KW-0547">Nucleotide-binding</keyword>
<dbReference type="FunFam" id="3.30.565.10:FF:000023">
    <property type="entry name" value="PAS domain-containing sensor histidine kinase"/>
    <property type="match status" value="1"/>
</dbReference>
<gene>
    <name evidence="18" type="ORF">MSMAW_2204</name>
</gene>
<evidence type="ECO:0000259" key="14">
    <source>
        <dbReference type="PROSITE" id="PS50109"/>
    </source>
</evidence>
<evidence type="ECO:0000256" key="3">
    <source>
        <dbReference type="ARBA" id="ARBA00012438"/>
    </source>
</evidence>
<dbReference type="AlphaFoldDB" id="A0A0E3PX98"/>
<dbReference type="InterPro" id="IPR011006">
    <property type="entry name" value="CheY-like_superfamily"/>
</dbReference>
<keyword evidence="4" id="KW-1003">Cell membrane</keyword>
<dbReference type="Pfam" id="PF00989">
    <property type="entry name" value="PAS"/>
    <property type="match status" value="1"/>
</dbReference>
<dbReference type="GO" id="GO:0005886">
    <property type="term" value="C:plasma membrane"/>
    <property type="evidence" value="ECO:0007669"/>
    <property type="project" value="UniProtKB-SubCell"/>
</dbReference>
<evidence type="ECO:0000256" key="2">
    <source>
        <dbReference type="ARBA" id="ARBA00004236"/>
    </source>
</evidence>
<dbReference type="Gene3D" id="3.30.565.10">
    <property type="entry name" value="Histidine kinase-like ATPase, C-terminal domain"/>
    <property type="match status" value="1"/>
</dbReference>
<dbReference type="InterPro" id="IPR003594">
    <property type="entry name" value="HATPase_dom"/>
</dbReference>
<dbReference type="Gene3D" id="1.10.287.130">
    <property type="match status" value="1"/>
</dbReference>
<dbReference type="SUPFAM" id="SSF55785">
    <property type="entry name" value="PYP-like sensor domain (PAS domain)"/>
    <property type="match status" value="3"/>
</dbReference>
<feature type="domain" description="PAS" evidence="16">
    <location>
        <begin position="265"/>
        <end position="308"/>
    </location>
</feature>
<dbReference type="CDD" id="cd00130">
    <property type="entry name" value="PAS"/>
    <property type="match status" value="3"/>
</dbReference>
<reference evidence="18 19" key="1">
    <citation type="submission" date="2014-07" db="EMBL/GenBank/DDBJ databases">
        <title>Methanogenic archaea and the global carbon cycle.</title>
        <authorList>
            <person name="Henriksen J.R."/>
            <person name="Luke J."/>
            <person name="Reinhart S."/>
            <person name="Benedict M.N."/>
            <person name="Youngblut N.D."/>
            <person name="Metcalf M.E."/>
            <person name="Whitaker R.J."/>
            <person name="Metcalf W.W."/>
        </authorList>
    </citation>
    <scope>NUCLEOTIDE SEQUENCE [LARGE SCALE GENOMIC DNA]</scope>
    <source>
        <strain evidence="18 19">WWM610</strain>
    </source>
</reference>
<keyword evidence="5 12" id="KW-0597">Phosphoprotein</keyword>
<evidence type="ECO:0000256" key="7">
    <source>
        <dbReference type="ARBA" id="ARBA00022741"/>
    </source>
</evidence>
<dbReference type="PROSITE" id="PS50109">
    <property type="entry name" value="HIS_KIN"/>
    <property type="match status" value="1"/>
</dbReference>
<evidence type="ECO:0000256" key="8">
    <source>
        <dbReference type="ARBA" id="ARBA00022777"/>
    </source>
</evidence>
<dbReference type="InterPro" id="IPR003661">
    <property type="entry name" value="HisK_dim/P_dom"/>
</dbReference>
<dbReference type="Gene3D" id="3.30.450.20">
    <property type="entry name" value="PAS domain"/>
    <property type="match status" value="3"/>
</dbReference>
<keyword evidence="13" id="KW-0175">Coiled coil</keyword>
<dbReference type="InterPro" id="IPR035965">
    <property type="entry name" value="PAS-like_dom_sf"/>
</dbReference>
<feature type="domain" description="Response regulatory" evidence="15">
    <location>
        <begin position="15"/>
        <end position="130"/>
    </location>
</feature>
<dbReference type="Pfam" id="PF13426">
    <property type="entry name" value="PAS_9"/>
    <property type="match status" value="2"/>
</dbReference>
<dbReference type="PROSITE" id="PS50113">
    <property type="entry name" value="PAC"/>
    <property type="match status" value="1"/>
</dbReference>
<dbReference type="SUPFAM" id="SSF47384">
    <property type="entry name" value="Homodimeric domain of signal transducing histidine kinase"/>
    <property type="match status" value="1"/>
</dbReference>
<protein>
    <recommendedName>
        <fullName evidence="3">histidine kinase</fullName>
        <ecNumber evidence="3">2.7.13.3</ecNumber>
    </recommendedName>
</protein>
<evidence type="ECO:0000256" key="13">
    <source>
        <dbReference type="SAM" id="Coils"/>
    </source>
</evidence>
<keyword evidence="6" id="KW-0808">Transferase</keyword>
<dbReference type="GO" id="GO:0006355">
    <property type="term" value="P:regulation of DNA-templated transcription"/>
    <property type="evidence" value="ECO:0007669"/>
    <property type="project" value="InterPro"/>
</dbReference>
<dbReference type="SMART" id="SM00448">
    <property type="entry name" value="REC"/>
    <property type="match status" value="1"/>
</dbReference>
<evidence type="ECO:0000256" key="11">
    <source>
        <dbReference type="ARBA" id="ARBA00023136"/>
    </source>
</evidence>
<dbReference type="Gene3D" id="3.40.50.2300">
    <property type="match status" value="1"/>
</dbReference>
<keyword evidence="11" id="KW-0472">Membrane</keyword>
<dbReference type="InterPro" id="IPR000014">
    <property type="entry name" value="PAS"/>
</dbReference>
<evidence type="ECO:0000256" key="6">
    <source>
        <dbReference type="ARBA" id="ARBA00022679"/>
    </source>
</evidence>
<comment type="subcellular location">
    <subcellularLocation>
        <location evidence="2">Cell membrane</location>
    </subcellularLocation>
</comment>
<evidence type="ECO:0000256" key="4">
    <source>
        <dbReference type="ARBA" id="ARBA00022475"/>
    </source>
</evidence>
<evidence type="ECO:0000259" key="16">
    <source>
        <dbReference type="PROSITE" id="PS50112"/>
    </source>
</evidence>
<dbReference type="SMART" id="SM00086">
    <property type="entry name" value="PAC"/>
    <property type="match status" value="2"/>
</dbReference>
<evidence type="ECO:0000259" key="15">
    <source>
        <dbReference type="PROSITE" id="PS50110"/>
    </source>
</evidence>
<evidence type="ECO:0000256" key="10">
    <source>
        <dbReference type="ARBA" id="ARBA00023012"/>
    </source>
</evidence>
<feature type="domain" description="Histidine kinase" evidence="14">
    <location>
        <begin position="529"/>
        <end position="748"/>
    </location>
</feature>
<evidence type="ECO:0000256" key="9">
    <source>
        <dbReference type="ARBA" id="ARBA00022840"/>
    </source>
</evidence>
<dbReference type="Proteomes" id="UP000033058">
    <property type="component" value="Chromosome"/>
</dbReference>
<dbReference type="Pfam" id="PF00512">
    <property type="entry name" value="HisKA"/>
    <property type="match status" value="1"/>
</dbReference>
<proteinExistence type="predicted"/>
<dbReference type="InterPro" id="IPR036097">
    <property type="entry name" value="HisK_dim/P_sf"/>
</dbReference>
<dbReference type="CDD" id="cd16922">
    <property type="entry name" value="HATPase_EvgS-ArcB-TorS-like"/>
    <property type="match status" value="1"/>
</dbReference>
<sequence length="766" mass="85782">MALKMVELHVFEKSKVLIVDDERDQVELLCLQLEDEYLPIPAYSGKEAIELVKAELPDLILLDLMLPECDGYEICRILKNDPDYKFIPIIVISGFFEKPNKLKATRCGADDFIQKPIDRFELKTRIKSLIRIKKNYEALQESESRYRQFFNNSPAVTLLVDPESYRIVDANDPACAYYGYTYEEMTAKKISDINVFSEEKNKEITRQVFLEKRGHFYSCHKLASGEIRHVEVYINTVNIRDKELFFINVYDITASKKAERELIESEEKFKQVVELSVDGIIIGTDSGKIVDCNGAACRIFGYDKEEILKLQVIDLFPGDLNIIAHDITSCNKAAGEKTVERINQKKDGTSFPAEVAARRVKLGNEEGLIVYVRDITERKKAEKALKESEENFRTLVNNTLDGILILDFEGRVLAANAAIGKMLGMELEKVAGIDIMKYLAPESVPVAVEDQINVLNGRGGYLSVYKSTSCNGEPLWIEGLGTKIIYRGQPANIVVIRDITARKKAEEALINAKTAAEAANRTKSEFLTNMSHELKTPLNSIIGFSDLLIEGIAGPLNEKQSRYAGFISSNGKNLLNIINGILELSKVESEGDELTLQEFSVNESINKSISTALPQILKKNIKLNYNSDSDPLCIFADENKFRQIMESLLNNAVKFTPEDGLIDISSKQEGGIVTIKVKDTGIGIPEDSLDKIFKPFIQLESSLSRTFEGTGLGLTLAKKYVEMHGGNISVESKTGKGSSFKVELPVNRQKTVRTTIQKLDQQIVES</sequence>
<dbReference type="SMART" id="SM00388">
    <property type="entry name" value="HisKA"/>
    <property type="match status" value="1"/>
</dbReference>
<dbReference type="InterPro" id="IPR036890">
    <property type="entry name" value="HATPase_C_sf"/>
</dbReference>
<dbReference type="EMBL" id="CP009509">
    <property type="protein sequence ID" value="AKB41195.1"/>
    <property type="molecule type" value="Genomic_DNA"/>
</dbReference>
<dbReference type="CDD" id="cd00082">
    <property type="entry name" value="HisKA"/>
    <property type="match status" value="1"/>
</dbReference>
<feature type="domain" description="PAC" evidence="17">
    <location>
        <begin position="337"/>
        <end position="387"/>
    </location>
</feature>
<evidence type="ECO:0000256" key="1">
    <source>
        <dbReference type="ARBA" id="ARBA00000085"/>
    </source>
</evidence>
<evidence type="ECO:0000259" key="17">
    <source>
        <dbReference type="PROSITE" id="PS50113"/>
    </source>
</evidence>
<dbReference type="FunFam" id="3.40.50.2300:FF:000444">
    <property type="entry name" value="Sensory transduction histidine kinase"/>
    <property type="match status" value="1"/>
</dbReference>
<evidence type="ECO:0000313" key="18">
    <source>
        <dbReference type="EMBL" id="AKB41195.1"/>
    </source>
</evidence>
<dbReference type="InterPro" id="IPR005467">
    <property type="entry name" value="His_kinase_dom"/>
</dbReference>
<dbReference type="EC" id="2.7.13.3" evidence="3"/>
<dbReference type="SMART" id="SM00091">
    <property type="entry name" value="PAS"/>
    <property type="match status" value="3"/>
</dbReference>
<keyword evidence="9" id="KW-0067">ATP-binding</keyword>
<keyword evidence="10" id="KW-0902">Two-component regulatory system</keyword>
<dbReference type="GO" id="GO:0000155">
    <property type="term" value="F:phosphorelay sensor kinase activity"/>
    <property type="evidence" value="ECO:0007669"/>
    <property type="project" value="InterPro"/>
</dbReference>
<dbReference type="PROSITE" id="PS50112">
    <property type="entry name" value="PAS"/>
    <property type="match status" value="3"/>
</dbReference>
<feature type="domain" description="PAS" evidence="16">
    <location>
        <begin position="388"/>
        <end position="458"/>
    </location>
</feature>
<dbReference type="GO" id="GO:0005524">
    <property type="term" value="F:ATP binding"/>
    <property type="evidence" value="ECO:0007669"/>
    <property type="project" value="UniProtKB-KW"/>
</dbReference>
<accession>A0A0E3PX98</accession>
<dbReference type="PATRIC" id="fig|1434117.4.peg.2807"/>
<dbReference type="Pfam" id="PF00072">
    <property type="entry name" value="Response_reg"/>
    <property type="match status" value="1"/>
</dbReference>